<evidence type="ECO:0000256" key="8">
    <source>
        <dbReference type="ARBA" id="ARBA00023027"/>
    </source>
</evidence>
<evidence type="ECO:0000313" key="11">
    <source>
        <dbReference type="EMBL" id="MDV0445808.1"/>
    </source>
</evidence>
<evidence type="ECO:0000256" key="7">
    <source>
        <dbReference type="ARBA" id="ARBA00022842"/>
    </source>
</evidence>
<sequence length="289" mass="33225">MLQDIYPHQFRNEYENKAPNDSDFVFVFKSGYILLKKIKSDPVFEIPRFESFKNNPEIKKDALYLFSIDGAAYFLAGTEPSDEITEEKNTTEEVGYYSVRSSLNFEQGTLAFACVTAFHLAKWYDSRRFCGRCGKKTVHKEDERAVYCKKCHQTEYPKISPVVIVGIKNGDEILLTKYTTAASEYRNYALIAGFVEIGETLEEAIQREVLEEVGVHVKNMTYYKSQPWAMSESLLMGFFADLDGDKSVRLEVRELSEAVWISRKEIPEGDSTMSLTWEMIEAFRSGKIE</sequence>
<dbReference type="SUPFAM" id="SSF55811">
    <property type="entry name" value="Nudix"/>
    <property type="match status" value="1"/>
</dbReference>
<dbReference type="GO" id="GO:0016787">
    <property type="term" value="F:hydrolase activity"/>
    <property type="evidence" value="ECO:0007669"/>
    <property type="project" value="UniProtKB-KW"/>
</dbReference>
<dbReference type="CDD" id="cd03429">
    <property type="entry name" value="NUDIX_NADH_pyrophosphatase_Nudt13"/>
    <property type="match status" value="1"/>
</dbReference>
<dbReference type="InterPro" id="IPR020084">
    <property type="entry name" value="NUDIX_hydrolase_CS"/>
</dbReference>
<keyword evidence="12" id="KW-1185">Reference proteome</keyword>
<dbReference type="Pfam" id="PF09297">
    <property type="entry name" value="Zn_ribbon_NUD"/>
    <property type="match status" value="1"/>
</dbReference>
<comment type="similarity">
    <text evidence="3">Belongs to the Nudix hydrolase family. NudC subfamily.</text>
</comment>
<organism evidence="11 12">
    <name type="scientific">Methanimicrococcus hacksteinii</name>
    <dbReference type="NCBI Taxonomy" id="3028293"/>
    <lineage>
        <taxon>Archaea</taxon>
        <taxon>Methanobacteriati</taxon>
        <taxon>Methanobacteriota</taxon>
        <taxon>Stenosarchaea group</taxon>
        <taxon>Methanomicrobia</taxon>
        <taxon>Methanosarcinales</taxon>
        <taxon>Methanosarcinaceae</taxon>
        <taxon>Methanimicrococcus</taxon>
    </lineage>
</organism>
<keyword evidence="7" id="KW-0460">Magnesium</keyword>
<dbReference type="EMBL" id="JAWDKC010000022">
    <property type="protein sequence ID" value="MDV0445808.1"/>
    <property type="molecule type" value="Genomic_DNA"/>
</dbReference>
<evidence type="ECO:0000256" key="5">
    <source>
        <dbReference type="ARBA" id="ARBA00022723"/>
    </source>
</evidence>
<dbReference type="EC" id="3.6.1.22" evidence="4"/>
<dbReference type="InterPro" id="IPR020476">
    <property type="entry name" value="Nudix_hydrolase"/>
</dbReference>
<evidence type="ECO:0000313" key="12">
    <source>
        <dbReference type="Proteomes" id="UP001272052"/>
    </source>
</evidence>
<dbReference type="Proteomes" id="UP001272052">
    <property type="component" value="Unassembled WGS sequence"/>
</dbReference>
<evidence type="ECO:0000256" key="6">
    <source>
        <dbReference type="ARBA" id="ARBA00022801"/>
    </source>
</evidence>
<evidence type="ECO:0000256" key="9">
    <source>
        <dbReference type="ARBA" id="ARBA00023679"/>
    </source>
</evidence>
<dbReference type="PANTHER" id="PTHR42904:SF6">
    <property type="entry name" value="NAD-CAPPED RNA HYDROLASE NUDT12"/>
    <property type="match status" value="1"/>
</dbReference>
<evidence type="ECO:0000259" key="10">
    <source>
        <dbReference type="PROSITE" id="PS51462"/>
    </source>
</evidence>
<dbReference type="PANTHER" id="PTHR42904">
    <property type="entry name" value="NUDIX HYDROLASE, NUDC SUBFAMILY"/>
    <property type="match status" value="1"/>
</dbReference>
<keyword evidence="6 11" id="KW-0378">Hydrolase</keyword>
<gene>
    <name evidence="11" type="primary">nudC</name>
    <name evidence="11" type="ORF">MmiAt1_14050</name>
</gene>
<evidence type="ECO:0000256" key="3">
    <source>
        <dbReference type="ARBA" id="ARBA00009595"/>
    </source>
</evidence>
<dbReference type="InterPro" id="IPR050241">
    <property type="entry name" value="NAD-cap_RNA_hydrolase_NudC"/>
</dbReference>
<dbReference type="PRINTS" id="PR00502">
    <property type="entry name" value="NUDIXFAMILY"/>
</dbReference>
<feature type="domain" description="Nudix hydrolase" evidence="10">
    <location>
        <begin position="157"/>
        <end position="285"/>
    </location>
</feature>
<dbReference type="InterPro" id="IPR015376">
    <property type="entry name" value="Znr_NADH_PPase"/>
</dbReference>
<evidence type="ECO:0000256" key="1">
    <source>
        <dbReference type="ARBA" id="ARBA00001946"/>
    </source>
</evidence>
<comment type="cofactor">
    <cofactor evidence="1">
        <name>Mg(2+)</name>
        <dbReference type="ChEBI" id="CHEBI:18420"/>
    </cofactor>
</comment>
<evidence type="ECO:0000256" key="4">
    <source>
        <dbReference type="ARBA" id="ARBA00012381"/>
    </source>
</evidence>
<dbReference type="Gene3D" id="3.90.79.10">
    <property type="entry name" value="Nucleoside Triphosphate Pyrophosphohydrolase"/>
    <property type="match status" value="1"/>
</dbReference>
<comment type="cofactor">
    <cofactor evidence="2">
        <name>Zn(2+)</name>
        <dbReference type="ChEBI" id="CHEBI:29105"/>
    </cofactor>
</comment>
<keyword evidence="8" id="KW-0520">NAD</keyword>
<comment type="catalytic activity">
    <reaction evidence="9">
        <text>a 5'-end NAD(+)-phospho-ribonucleoside in mRNA + H2O = a 5'-end phospho-adenosine-phospho-ribonucleoside in mRNA + beta-nicotinamide D-ribonucleotide + 2 H(+)</text>
        <dbReference type="Rhea" id="RHEA:60876"/>
        <dbReference type="Rhea" id="RHEA-COMP:15698"/>
        <dbReference type="Rhea" id="RHEA-COMP:15719"/>
        <dbReference type="ChEBI" id="CHEBI:14649"/>
        <dbReference type="ChEBI" id="CHEBI:15377"/>
        <dbReference type="ChEBI" id="CHEBI:15378"/>
        <dbReference type="ChEBI" id="CHEBI:144029"/>
        <dbReference type="ChEBI" id="CHEBI:144051"/>
    </reaction>
    <physiologicalReaction direction="left-to-right" evidence="9">
        <dbReference type="Rhea" id="RHEA:60877"/>
    </physiologicalReaction>
</comment>
<accession>A0ABU3VQY2</accession>
<evidence type="ECO:0000256" key="2">
    <source>
        <dbReference type="ARBA" id="ARBA00001947"/>
    </source>
</evidence>
<dbReference type="InterPro" id="IPR015797">
    <property type="entry name" value="NUDIX_hydrolase-like_dom_sf"/>
</dbReference>
<keyword evidence="5" id="KW-0479">Metal-binding</keyword>
<dbReference type="InterPro" id="IPR049734">
    <property type="entry name" value="NudC-like_C"/>
</dbReference>
<dbReference type="InterPro" id="IPR000086">
    <property type="entry name" value="NUDIX_hydrolase_dom"/>
</dbReference>
<dbReference type="PROSITE" id="PS51462">
    <property type="entry name" value="NUDIX"/>
    <property type="match status" value="1"/>
</dbReference>
<dbReference type="RefSeq" id="WP_318786236.1">
    <property type="nucleotide sequence ID" value="NZ_JAWDKC010000022.1"/>
</dbReference>
<comment type="caution">
    <text evidence="11">The sequence shown here is derived from an EMBL/GenBank/DDBJ whole genome shotgun (WGS) entry which is preliminary data.</text>
</comment>
<dbReference type="PROSITE" id="PS00893">
    <property type="entry name" value="NUDIX_BOX"/>
    <property type="match status" value="1"/>
</dbReference>
<reference evidence="11 12" key="1">
    <citation type="submission" date="2023-06" db="EMBL/GenBank/DDBJ databases">
        <title>Genome sequence of Methanimicrococcus sp. At1.</title>
        <authorList>
            <person name="Protasov E."/>
            <person name="Platt K."/>
            <person name="Poehlein A."/>
            <person name="Daniel R."/>
            <person name="Brune A."/>
        </authorList>
    </citation>
    <scope>NUCLEOTIDE SEQUENCE [LARGE SCALE GENOMIC DNA]</scope>
    <source>
        <strain evidence="11 12">At1</strain>
    </source>
</reference>
<dbReference type="Pfam" id="PF00293">
    <property type="entry name" value="NUDIX"/>
    <property type="match status" value="1"/>
</dbReference>
<proteinExistence type="inferred from homology"/>
<protein>
    <recommendedName>
        <fullName evidence="4">NAD(+) diphosphatase</fullName>
        <ecNumber evidence="4">3.6.1.22</ecNumber>
    </recommendedName>
</protein>
<dbReference type="Gene3D" id="3.90.79.20">
    <property type="match status" value="1"/>
</dbReference>
<name>A0ABU3VQY2_9EURY</name>
<dbReference type="NCBIfam" id="NF001299">
    <property type="entry name" value="PRK00241.1"/>
    <property type="match status" value="1"/>
</dbReference>